<feature type="region of interest" description="Disordered" evidence="1">
    <location>
        <begin position="174"/>
        <end position="201"/>
    </location>
</feature>
<dbReference type="EMBL" id="CAAALY010000175">
    <property type="protein sequence ID" value="VEL06650.1"/>
    <property type="molecule type" value="Genomic_DNA"/>
</dbReference>
<sequence length="201" mass="22612">MHPKESTSSPQRVCSFSLSSSPSCRLAHGYSCIFPSSCQPWIWIGTVRLLPAQHIFCHGHLSDPDPVDGALNRNSDLIPEWDDNCPRLKPCIVFKKRLDNETLAKLIEKIEALVEDADPPVKTTSTLPITEDPGEAKDMETTQNVFVQPIDEVVKDIVLEKIKGSGYCKHRERSELLDDNGRVEEEDHQGTAEEEDPYLFL</sequence>
<name>A0A448W9U0_9PLAT</name>
<comment type="caution">
    <text evidence="2">The sequence shown here is derived from an EMBL/GenBank/DDBJ whole genome shotgun (WGS) entry which is preliminary data.</text>
</comment>
<feature type="compositionally biased region" description="Acidic residues" evidence="1">
    <location>
        <begin position="192"/>
        <end position="201"/>
    </location>
</feature>
<proteinExistence type="predicted"/>
<evidence type="ECO:0000256" key="1">
    <source>
        <dbReference type="SAM" id="MobiDB-lite"/>
    </source>
</evidence>
<evidence type="ECO:0000313" key="3">
    <source>
        <dbReference type="Proteomes" id="UP000784294"/>
    </source>
</evidence>
<evidence type="ECO:0000313" key="2">
    <source>
        <dbReference type="EMBL" id="VEL06650.1"/>
    </source>
</evidence>
<reference evidence="2" key="1">
    <citation type="submission" date="2018-11" db="EMBL/GenBank/DDBJ databases">
        <authorList>
            <consortium name="Pathogen Informatics"/>
        </authorList>
    </citation>
    <scope>NUCLEOTIDE SEQUENCE</scope>
</reference>
<protein>
    <submittedName>
        <fullName evidence="2">Uncharacterized protein</fullName>
    </submittedName>
</protein>
<gene>
    <name evidence="2" type="ORF">PXEA_LOCUS90</name>
</gene>
<organism evidence="2 3">
    <name type="scientific">Protopolystoma xenopodis</name>
    <dbReference type="NCBI Taxonomy" id="117903"/>
    <lineage>
        <taxon>Eukaryota</taxon>
        <taxon>Metazoa</taxon>
        <taxon>Spiralia</taxon>
        <taxon>Lophotrochozoa</taxon>
        <taxon>Platyhelminthes</taxon>
        <taxon>Monogenea</taxon>
        <taxon>Polyopisthocotylea</taxon>
        <taxon>Polystomatidea</taxon>
        <taxon>Polystomatidae</taxon>
        <taxon>Protopolystoma</taxon>
    </lineage>
</organism>
<dbReference type="AlphaFoldDB" id="A0A448W9U0"/>
<accession>A0A448W9U0</accession>
<feature type="compositionally biased region" description="Basic and acidic residues" evidence="1">
    <location>
        <begin position="174"/>
        <end position="191"/>
    </location>
</feature>
<keyword evidence="3" id="KW-1185">Reference proteome</keyword>
<dbReference type="Proteomes" id="UP000784294">
    <property type="component" value="Unassembled WGS sequence"/>
</dbReference>